<organism evidence="1">
    <name type="scientific">Panicum hallii</name>
    <dbReference type="NCBI Taxonomy" id="206008"/>
    <lineage>
        <taxon>Eukaryota</taxon>
        <taxon>Viridiplantae</taxon>
        <taxon>Streptophyta</taxon>
        <taxon>Embryophyta</taxon>
        <taxon>Tracheophyta</taxon>
        <taxon>Spermatophyta</taxon>
        <taxon>Magnoliopsida</taxon>
        <taxon>Liliopsida</taxon>
        <taxon>Poales</taxon>
        <taxon>Poaceae</taxon>
        <taxon>PACMAD clade</taxon>
        <taxon>Panicoideae</taxon>
        <taxon>Panicodae</taxon>
        <taxon>Paniceae</taxon>
        <taxon>Panicinae</taxon>
        <taxon>Panicum</taxon>
        <taxon>Panicum sect. Panicum</taxon>
    </lineage>
</organism>
<name>A0A2S3I342_9POAL</name>
<accession>A0A2S3I342</accession>
<gene>
    <name evidence="1" type="ORF">PAHAL_6G227200</name>
</gene>
<dbReference type="Proteomes" id="UP000243499">
    <property type="component" value="Chromosome 6"/>
</dbReference>
<proteinExistence type="predicted"/>
<evidence type="ECO:0000313" key="1">
    <source>
        <dbReference type="EMBL" id="PAN35692.1"/>
    </source>
</evidence>
<sequence>MARKRVPGVHLPLFSFIREEPRRLRKRSGFPSASAFSLSCRLILLPKLVQDSGECGTSHAQAGLQLAPGLQHQASLFPQEKAERKSLKTKTGRTTVCVCGLPSAAQVPAAVQEEMQWWSLAARADIPGLRSSSSRGCSLISDPRLPTKRAPPVFAVGVKEERSGAPALGLVSVTDLTDVGWEHGGGGGGGRPGRHTKAGGGICKSKGAICE</sequence>
<dbReference type="Gramene" id="PAN35692">
    <property type="protein sequence ID" value="PAN35692"/>
    <property type="gene ID" value="PAHAL_6G227200"/>
</dbReference>
<dbReference type="AlphaFoldDB" id="A0A2S3I342"/>
<protein>
    <submittedName>
        <fullName evidence="1">Uncharacterized protein</fullName>
    </submittedName>
</protein>
<reference evidence="1" key="1">
    <citation type="submission" date="2018-04" db="EMBL/GenBank/DDBJ databases">
        <title>WGS assembly of Panicum hallii.</title>
        <authorList>
            <person name="Lovell J."/>
            <person name="Jenkins J."/>
            <person name="Lowry D."/>
            <person name="Mamidi S."/>
            <person name="Sreedasyam A."/>
            <person name="Weng X."/>
            <person name="Barry K."/>
            <person name="Bonette J."/>
            <person name="Campitelli B."/>
            <person name="Daum C."/>
            <person name="Gordon S."/>
            <person name="Gould B."/>
            <person name="Lipzen A."/>
            <person name="Macqueen A."/>
            <person name="Palacio-Mejia J."/>
            <person name="Plott C."/>
            <person name="Shakirov E."/>
            <person name="Shu S."/>
            <person name="Yoshinaga Y."/>
            <person name="Zane M."/>
            <person name="Rokhsar D."/>
            <person name="Grimwood J."/>
            <person name="Schmutz J."/>
            <person name="Juenger T."/>
        </authorList>
    </citation>
    <scope>NUCLEOTIDE SEQUENCE [LARGE SCALE GENOMIC DNA]</scope>
    <source>
        <strain evidence="1">FIL2</strain>
    </source>
</reference>
<dbReference type="EMBL" id="CM008051">
    <property type="protein sequence ID" value="PAN35692.1"/>
    <property type="molecule type" value="Genomic_DNA"/>
</dbReference>